<keyword evidence="2" id="KW-1185">Reference proteome</keyword>
<dbReference type="Proteomes" id="UP001144280">
    <property type="component" value="Unassembled WGS sequence"/>
</dbReference>
<protein>
    <recommendedName>
        <fullName evidence="3">TnpV protein</fullName>
    </recommendedName>
</protein>
<reference evidence="1" key="1">
    <citation type="submission" date="2022-12" db="EMBL/GenBank/DDBJ databases">
        <title>New Phytohabitans aurantiacus sp. RD004123 nov., an actinomycete isolated from soil.</title>
        <authorList>
            <person name="Triningsih D.W."/>
            <person name="Harunari E."/>
            <person name="Igarashi Y."/>
        </authorList>
    </citation>
    <scope>NUCLEOTIDE SEQUENCE</scope>
    <source>
        <strain evidence="1">RD004123</strain>
    </source>
</reference>
<comment type="caution">
    <text evidence="1">The sequence shown here is derived from an EMBL/GenBank/DDBJ whole genome shotgun (WGS) entry which is preliminary data.</text>
</comment>
<evidence type="ECO:0000313" key="2">
    <source>
        <dbReference type="Proteomes" id="UP001144280"/>
    </source>
</evidence>
<sequence>MNRYGQQAMRHWQDTRPDQMRELADPEAFFTQMGEDLEQAIEDLAAKLAGDPPPQENYLPRVRRLTMARFEAEGQILRGMLLTSG</sequence>
<name>A0ABQ5R298_9ACTN</name>
<evidence type="ECO:0000313" key="1">
    <source>
        <dbReference type="EMBL" id="GLI00909.1"/>
    </source>
</evidence>
<proteinExistence type="predicted"/>
<dbReference type="EMBL" id="BSDI01000038">
    <property type="protein sequence ID" value="GLI00909.1"/>
    <property type="molecule type" value="Genomic_DNA"/>
</dbReference>
<accession>A0ABQ5R298</accession>
<organism evidence="1 2">
    <name type="scientific">Phytohabitans aurantiacus</name>
    <dbReference type="NCBI Taxonomy" id="3016789"/>
    <lineage>
        <taxon>Bacteria</taxon>
        <taxon>Bacillati</taxon>
        <taxon>Actinomycetota</taxon>
        <taxon>Actinomycetes</taxon>
        <taxon>Micromonosporales</taxon>
        <taxon>Micromonosporaceae</taxon>
    </lineage>
</organism>
<evidence type="ECO:0008006" key="3">
    <source>
        <dbReference type="Google" id="ProtNLM"/>
    </source>
</evidence>
<gene>
    <name evidence="1" type="ORF">Pa4123_61850</name>
</gene>